<proteinExistence type="predicted"/>
<feature type="coiled-coil region" evidence="1">
    <location>
        <begin position="142"/>
        <end position="215"/>
    </location>
</feature>
<dbReference type="PANTHER" id="PTHR46515:SF1">
    <property type="entry name" value="TATA ELEMENT MODULATORY FACTOR"/>
    <property type="match status" value="1"/>
</dbReference>
<dbReference type="PhylomeDB" id="R7QB90"/>
<dbReference type="InterPro" id="IPR052602">
    <property type="entry name" value="Growth_transcription_reg"/>
</dbReference>
<feature type="domain" description="TATA element modulatory factor 1 TATA binding" evidence="2">
    <location>
        <begin position="274"/>
        <end position="376"/>
    </location>
</feature>
<feature type="coiled-coil region" evidence="1">
    <location>
        <begin position="18"/>
        <end position="45"/>
    </location>
</feature>
<dbReference type="OrthoDB" id="74178at2759"/>
<keyword evidence="1" id="KW-0175">Coiled coil</keyword>
<keyword evidence="4" id="KW-1185">Reference proteome</keyword>
<dbReference type="KEGG" id="ccp:CHC_T00003904001"/>
<dbReference type="GeneID" id="17322876"/>
<evidence type="ECO:0000313" key="3">
    <source>
        <dbReference type="EMBL" id="CDF35339.1"/>
    </source>
</evidence>
<dbReference type="RefSeq" id="XP_005715158.1">
    <property type="nucleotide sequence ID" value="XM_005715101.1"/>
</dbReference>
<sequence length="385" mass="42738">MELRAHLTQVMDNAGWREDQFRKETDELRKRAEQLEARNEELAAALPDATRPLLRQVEALQAAASERVRAKSAVDRSQLERLRAAEAAVATATAREKAGEDRIGNLMTRIATLEEQVKIAHGDQGRVGAELRALQADNAEVQVKHQRELETLEAQLLKANRDKEHALEDLSHERASHLDAIESAEEKERLLRKQIASLETRMEMLQESLTKATSMNAQRGNGPGPGGSSSSLLMSRFDSMTNVSTTSLGFAGSENGEDASPFADGTSPSAGLYATERLSQSLRQRNGEIASLQGQLDTKEEATKALAEEVVSLTARVEELTKEMHDAPTMKAGFEELKKRHMGLLELLGEREERIMELQADLSDVNQMYKEQITELLLRIEKMSS</sequence>
<dbReference type="Pfam" id="PF12325">
    <property type="entry name" value="TMF_TATA_bd"/>
    <property type="match status" value="1"/>
</dbReference>
<feature type="coiled-coil region" evidence="1">
    <location>
        <begin position="289"/>
        <end position="323"/>
    </location>
</feature>
<evidence type="ECO:0000313" key="4">
    <source>
        <dbReference type="Proteomes" id="UP000012073"/>
    </source>
</evidence>
<dbReference type="GO" id="GO:0005794">
    <property type="term" value="C:Golgi apparatus"/>
    <property type="evidence" value="ECO:0007669"/>
    <property type="project" value="TreeGrafter"/>
</dbReference>
<feature type="coiled-coil region" evidence="1">
    <location>
        <begin position="348"/>
        <end position="375"/>
    </location>
</feature>
<dbReference type="Gramene" id="CDF35339">
    <property type="protein sequence ID" value="CDF35339"/>
    <property type="gene ID" value="CHC_T00003904001"/>
</dbReference>
<dbReference type="InterPro" id="IPR022091">
    <property type="entry name" value="TMF_TATA-bd"/>
</dbReference>
<dbReference type="PANTHER" id="PTHR46515">
    <property type="entry name" value="TATA ELEMENT MODULATORY FACTOR TMF1"/>
    <property type="match status" value="1"/>
</dbReference>
<dbReference type="GO" id="GO:0005783">
    <property type="term" value="C:endoplasmic reticulum"/>
    <property type="evidence" value="ECO:0007669"/>
    <property type="project" value="TreeGrafter"/>
</dbReference>
<protein>
    <recommendedName>
        <fullName evidence="2">TATA element modulatory factor 1 TATA binding domain-containing protein</fullName>
    </recommendedName>
</protein>
<dbReference type="AlphaFoldDB" id="R7QB90"/>
<evidence type="ECO:0000259" key="2">
    <source>
        <dbReference type="Pfam" id="PF12325"/>
    </source>
</evidence>
<reference evidence="4" key="1">
    <citation type="journal article" date="2013" name="Proc. Natl. Acad. Sci. U.S.A.">
        <title>Genome structure and metabolic features in the red seaweed Chondrus crispus shed light on evolution of the Archaeplastida.</title>
        <authorList>
            <person name="Collen J."/>
            <person name="Porcel B."/>
            <person name="Carre W."/>
            <person name="Ball S.G."/>
            <person name="Chaparro C."/>
            <person name="Tonon T."/>
            <person name="Barbeyron T."/>
            <person name="Michel G."/>
            <person name="Noel B."/>
            <person name="Valentin K."/>
            <person name="Elias M."/>
            <person name="Artiguenave F."/>
            <person name="Arun A."/>
            <person name="Aury J.M."/>
            <person name="Barbosa-Neto J.F."/>
            <person name="Bothwell J.H."/>
            <person name="Bouget F.Y."/>
            <person name="Brillet L."/>
            <person name="Cabello-Hurtado F."/>
            <person name="Capella-Gutierrez S."/>
            <person name="Charrier B."/>
            <person name="Cladiere L."/>
            <person name="Cock J.M."/>
            <person name="Coelho S.M."/>
            <person name="Colleoni C."/>
            <person name="Czjzek M."/>
            <person name="Da Silva C."/>
            <person name="Delage L."/>
            <person name="Denoeud F."/>
            <person name="Deschamps P."/>
            <person name="Dittami S.M."/>
            <person name="Gabaldon T."/>
            <person name="Gachon C.M."/>
            <person name="Groisillier A."/>
            <person name="Herve C."/>
            <person name="Jabbari K."/>
            <person name="Katinka M."/>
            <person name="Kloareg B."/>
            <person name="Kowalczyk N."/>
            <person name="Labadie K."/>
            <person name="Leblanc C."/>
            <person name="Lopez P.J."/>
            <person name="McLachlan D.H."/>
            <person name="Meslet-Cladiere L."/>
            <person name="Moustafa A."/>
            <person name="Nehr Z."/>
            <person name="Nyvall Collen P."/>
            <person name="Panaud O."/>
            <person name="Partensky F."/>
            <person name="Poulain J."/>
            <person name="Rensing S.A."/>
            <person name="Rousvoal S."/>
            <person name="Samson G."/>
            <person name="Symeonidi A."/>
            <person name="Weissenbach J."/>
            <person name="Zambounis A."/>
            <person name="Wincker P."/>
            <person name="Boyen C."/>
        </authorList>
    </citation>
    <scope>NUCLEOTIDE SEQUENCE [LARGE SCALE GENOMIC DNA]</scope>
    <source>
        <strain evidence="4">cv. Stackhouse</strain>
    </source>
</reference>
<gene>
    <name evidence="3" type="ORF">CHC_T00003904001</name>
</gene>
<evidence type="ECO:0000256" key="1">
    <source>
        <dbReference type="SAM" id="Coils"/>
    </source>
</evidence>
<accession>R7QB90</accession>
<dbReference type="Proteomes" id="UP000012073">
    <property type="component" value="Unassembled WGS sequence"/>
</dbReference>
<organism evidence="3 4">
    <name type="scientific">Chondrus crispus</name>
    <name type="common">Carrageen Irish moss</name>
    <name type="synonym">Polymorpha crispa</name>
    <dbReference type="NCBI Taxonomy" id="2769"/>
    <lineage>
        <taxon>Eukaryota</taxon>
        <taxon>Rhodophyta</taxon>
        <taxon>Florideophyceae</taxon>
        <taxon>Rhodymeniophycidae</taxon>
        <taxon>Gigartinales</taxon>
        <taxon>Gigartinaceae</taxon>
        <taxon>Chondrus</taxon>
    </lineage>
</organism>
<name>R7QB90_CHOCR</name>
<dbReference type="EMBL" id="HG001728">
    <property type="protein sequence ID" value="CDF35339.1"/>
    <property type="molecule type" value="Genomic_DNA"/>
</dbReference>
<dbReference type="STRING" id="2769.R7QB90"/>